<organism evidence="1 2">
    <name type="scientific">Dentiscutata erythropus</name>
    <dbReference type="NCBI Taxonomy" id="1348616"/>
    <lineage>
        <taxon>Eukaryota</taxon>
        <taxon>Fungi</taxon>
        <taxon>Fungi incertae sedis</taxon>
        <taxon>Mucoromycota</taxon>
        <taxon>Glomeromycotina</taxon>
        <taxon>Glomeromycetes</taxon>
        <taxon>Diversisporales</taxon>
        <taxon>Gigasporaceae</taxon>
        <taxon>Dentiscutata</taxon>
    </lineage>
</organism>
<dbReference type="AlphaFoldDB" id="A0A9N9NZ81"/>
<gene>
    <name evidence="1" type="ORF">DERYTH_LOCUS20697</name>
</gene>
<feature type="non-terminal residue" evidence="1">
    <location>
        <position position="1"/>
    </location>
</feature>
<protein>
    <submittedName>
        <fullName evidence="1">8429_t:CDS:1</fullName>
    </submittedName>
</protein>
<accession>A0A9N9NZ81</accession>
<sequence>LRKKTINSSNSLIEESSCQTSVNQQQQINDTESLLQDQIDLEISDNTLVILN</sequence>
<dbReference type="EMBL" id="CAJVPY010024856">
    <property type="protein sequence ID" value="CAG8787394.1"/>
    <property type="molecule type" value="Genomic_DNA"/>
</dbReference>
<comment type="caution">
    <text evidence="1">The sequence shown here is derived from an EMBL/GenBank/DDBJ whole genome shotgun (WGS) entry which is preliminary data.</text>
</comment>
<name>A0A9N9NZ81_9GLOM</name>
<evidence type="ECO:0000313" key="1">
    <source>
        <dbReference type="EMBL" id="CAG8787394.1"/>
    </source>
</evidence>
<feature type="non-terminal residue" evidence="1">
    <location>
        <position position="52"/>
    </location>
</feature>
<keyword evidence="2" id="KW-1185">Reference proteome</keyword>
<proteinExistence type="predicted"/>
<reference evidence="1" key="1">
    <citation type="submission" date="2021-06" db="EMBL/GenBank/DDBJ databases">
        <authorList>
            <person name="Kallberg Y."/>
            <person name="Tangrot J."/>
            <person name="Rosling A."/>
        </authorList>
    </citation>
    <scope>NUCLEOTIDE SEQUENCE</scope>
    <source>
        <strain evidence="1">MA453B</strain>
    </source>
</reference>
<dbReference type="Proteomes" id="UP000789405">
    <property type="component" value="Unassembled WGS sequence"/>
</dbReference>
<evidence type="ECO:0000313" key="2">
    <source>
        <dbReference type="Proteomes" id="UP000789405"/>
    </source>
</evidence>